<evidence type="ECO:0000313" key="8">
    <source>
        <dbReference type="EMBL" id="MBA0127061.1"/>
    </source>
</evidence>
<feature type="region of interest" description="Disordered" evidence="6">
    <location>
        <begin position="186"/>
        <end position="205"/>
    </location>
</feature>
<evidence type="ECO:0000256" key="1">
    <source>
        <dbReference type="ARBA" id="ARBA00000799"/>
    </source>
</evidence>
<comment type="catalytic activity">
    <reaction evidence="1">
        <text>chorismate = isochorismate</text>
        <dbReference type="Rhea" id="RHEA:18985"/>
        <dbReference type="ChEBI" id="CHEBI:29748"/>
        <dbReference type="ChEBI" id="CHEBI:29780"/>
        <dbReference type="EC" id="5.4.4.2"/>
    </reaction>
</comment>
<name>A0A838ACW3_9PSEU</name>
<dbReference type="PANTHER" id="PTHR42839:SF2">
    <property type="entry name" value="ISOCHORISMATE SYNTHASE ENTC"/>
    <property type="match status" value="1"/>
</dbReference>
<evidence type="ECO:0000256" key="6">
    <source>
        <dbReference type="SAM" id="MobiDB-lite"/>
    </source>
</evidence>
<dbReference type="InterPro" id="IPR004561">
    <property type="entry name" value="IsoChor_synthase"/>
</dbReference>
<evidence type="ECO:0000256" key="2">
    <source>
        <dbReference type="ARBA" id="ARBA00005297"/>
    </source>
</evidence>
<reference evidence="8 9" key="1">
    <citation type="submission" date="2020-07" db="EMBL/GenBank/DDBJ databases">
        <title>Genome of Haloechinothrix sp.</title>
        <authorList>
            <person name="Tang S.-K."/>
            <person name="Yang L."/>
            <person name="Zhu W.-Y."/>
        </authorList>
    </citation>
    <scope>NUCLEOTIDE SEQUENCE [LARGE SCALE GENOMIC DNA]</scope>
    <source>
        <strain evidence="8 9">YIM 98757</strain>
    </source>
</reference>
<sequence length="377" mass="39263">MSTAERSILARGADTVLDGGDIDRLDTRLSQALTGAAHPVAVGVLPFSTDPAGGEQGTDRAGARFVLPRELWSAAPAHGAAAQRATRGVPVPAEVTPIPEPEGHRAAVQRALTALGEGDLRKVVLARALDISFTADVDPACLLHNLVRDNTGGYTYAVELPRPADGSPGPRSLVGASPELLVRRSGTRVSAHPHAGSAPRSADADIDRRNAEALLGSAKDHAEHAMVTEAVVAALRPLCRRIDVPPAPSLMSTSTMWHLGTAITGELRDEGISALRLAAALHPTPAVCGTPTPAARSLVGELEPFERDYYAGAVGWVDTAGDGEWAVAIRCAQVAERSLRLYSGGGIVAGSDPDAELAETSAKFQTLLRAMGLDLRL</sequence>
<dbReference type="Gene3D" id="3.60.120.10">
    <property type="entry name" value="Anthranilate synthase"/>
    <property type="match status" value="1"/>
</dbReference>
<dbReference type="EC" id="5.4.4.2" evidence="3"/>
<evidence type="ECO:0000256" key="3">
    <source>
        <dbReference type="ARBA" id="ARBA00012824"/>
    </source>
</evidence>
<evidence type="ECO:0000256" key="4">
    <source>
        <dbReference type="ARBA" id="ARBA00023235"/>
    </source>
</evidence>
<dbReference type="NCBIfam" id="TIGR00543">
    <property type="entry name" value="isochor_syn"/>
    <property type="match status" value="1"/>
</dbReference>
<dbReference type="Proteomes" id="UP000582974">
    <property type="component" value="Unassembled WGS sequence"/>
</dbReference>
<keyword evidence="4 8" id="KW-0413">Isomerase</keyword>
<dbReference type="InterPro" id="IPR005801">
    <property type="entry name" value="ADC_synthase"/>
</dbReference>
<dbReference type="Pfam" id="PF00425">
    <property type="entry name" value="Chorismate_bind"/>
    <property type="match status" value="1"/>
</dbReference>
<evidence type="ECO:0000256" key="5">
    <source>
        <dbReference type="ARBA" id="ARBA00041564"/>
    </source>
</evidence>
<gene>
    <name evidence="8" type="ORF">H0B56_16035</name>
</gene>
<accession>A0A838ACW3</accession>
<protein>
    <recommendedName>
        <fullName evidence="3">isochorismate synthase</fullName>
        <ecNumber evidence="3">5.4.4.2</ecNumber>
    </recommendedName>
    <alternativeName>
        <fullName evidence="5">Isochorismate mutase</fullName>
    </alternativeName>
</protein>
<dbReference type="GO" id="GO:0008909">
    <property type="term" value="F:isochorismate synthase activity"/>
    <property type="evidence" value="ECO:0007669"/>
    <property type="project" value="UniProtKB-EC"/>
</dbReference>
<evidence type="ECO:0000259" key="7">
    <source>
        <dbReference type="Pfam" id="PF00425"/>
    </source>
</evidence>
<feature type="domain" description="Chorismate-utilising enzyme C-terminal" evidence="7">
    <location>
        <begin position="102"/>
        <end position="363"/>
    </location>
</feature>
<proteinExistence type="inferred from homology"/>
<keyword evidence="9" id="KW-1185">Reference proteome</keyword>
<evidence type="ECO:0000313" key="9">
    <source>
        <dbReference type="Proteomes" id="UP000582974"/>
    </source>
</evidence>
<dbReference type="PANTHER" id="PTHR42839">
    <property type="entry name" value="ISOCHORISMATE SYNTHASE ENTC"/>
    <property type="match status" value="1"/>
</dbReference>
<comment type="similarity">
    <text evidence="2">Belongs to the isochorismate synthase family.</text>
</comment>
<dbReference type="SUPFAM" id="SSF56322">
    <property type="entry name" value="ADC synthase"/>
    <property type="match status" value="1"/>
</dbReference>
<dbReference type="GO" id="GO:0009697">
    <property type="term" value="P:salicylic acid biosynthetic process"/>
    <property type="evidence" value="ECO:0007669"/>
    <property type="project" value="TreeGrafter"/>
</dbReference>
<organism evidence="8 9">
    <name type="scientific">Haloechinothrix aidingensis</name>
    <dbReference type="NCBI Taxonomy" id="2752311"/>
    <lineage>
        <taxon>Bacteria</taxon>
        <taxon>Bacillati</taxon>
        <taxon>Actinomycetota</taxon>
        <taxon>Actinomycetes</taxon>
        <taxon>Pseudonocardiales</taxon>
        <taxon>Pseudonocardiaceae</taxon>
        <taxon>Haloechinothrix</taxon>
    </lineage>
</organism>
<dbReference type="InterPro" id="IPR015890">
    <property type="entry name" value="Chorismate_C"/>
</dbReference>
<comment type="caution">
    <text evidence="8">The sequence shown here is derived from an EMBL/GenBank/DDBJ whole genome shotgun (WGS) entry which is preliminary data.</text>
</comment>
<dbReference type="EMBL" id="JACCKD010000005">
    <property type="protein sequence ID" value="MBA0127061.1"/>
    <property type="molecule type" value="Genomic_DNA"/>
</dbReference>
<dbReference type="AlphaFoldDB" id="A0A838ACW3"/>